<dbReference type="InterPro" id="IPR016071">
    <property type="entry name" value="Staphylococal_nuclease_OB-fold"/>
</dbReference>
<dbReference type="SMART" id="SM00318">
    <property type="entry name" value="SNc"/>
    <property type="match status" value="1"/>
</dbReference>
<gene>
    <name evidence="3" type="ORF">CQW49_18530</name>
</gene>
<feature type="domain" description="TNase-like" evidence="2">
    <location>
        <begin position="29"/>
        <end position="158"/>
    </location>
</feature>
<keyword evidence="4" id="KW-1185">Reference proteome</keyword>
<dbReference type="Gene3D" id="2.40.50.90">
    <property type="match status" value="1"/>
</dbReference>
<dbReference type="STRING" id="595536.GCA_000178815_01478"/>
<evidence type="ECO:0000259" key="2">
    <source>
        <dbReference type="PROSITE" id="PS50830"/>
    </source>
</evidence>
<dbReference type="InterPro" id="IPR035437">
    <property type="entry name" value="SNase_OB-fold_sf"/>
</dbReference>
<name>A0A2D2D685_METT3</name>
<dbReference type="AlphaFoldDB" id="A0A2D2D685"/>
<feature type="signal peptide" evidence="1">
    <location>
        <begin position="1"/>
        <end position="22"/>
    </location>
</feature>
<dbReference type="Proteomes" id="UP000230709">
    <property type="component" value="Chromosome"/>
</dbReference>
<sequence>MRKGLVAAVLAFAVFLAPAARGAEPPCAMEEATPVEIAAVGADLDLLTQDGRRIALAGLELPAEPFRARLRALLEARLAAGRLVFLSAPAAPDRWGRLAGGLYVEGEGGEAALVFLAETLLREGLARFRPDPAAFPCRNSLLAAEAEARRSGLGLWSAGEYVVVDAGRPDRLKGRKGMVVVEGVVTGIGEAGGSLYLNFGPKRWADFAVVIWKRNLETFEREGLRPHLLSGRRVRVRGLIDTVHGPRMELLAPAQMEIVGAP</sequence>
<protein>
    <submittedName>
        <fullName evidence="3">Nuclease (SNase)</fullName>
    </submittedName>
</protein>
<dbReference type="PROSITE" id="PS50830">
    <property type="entry name" value="TNASE_3"/>
    <property type="match status" value="1"/>
</dbReference>
<evidence type="ECO:0000256" key="1">
    <source>
        <dbReference type="SAM" id="SignalP"/>
    </source>
</evidence>
<dbReference type="KEGG" id="mtw:CQW49_18530"/>
<evidence type="ECO:0000313" key="3">
    <source>
        <dbReference type="EMBL" id="ATQ70483.1"/>
    </source>
</evidence>
<keyword evidence="1" id="KW-0732">Signal</keyword>
<dbReference type="Pfam" id="PF00565">
    <property type="entry name" value="SNase"/>
    <property type="match status" value="1"/>
</dbReference>
<dbReference type="EMBL" id="CP023737">
    <property type="protein sequence ID" value="ATQ70483.1"/>
    <property type="molecule type" value="Genomic_DNA"/>
</dbReference>
<accession>A0A2D2D685</accession>
<dbReference type="RefSeq" id="WP_004448553.1">
    <property type="nucleotide sequence ID" value="NZ_ADVE02000001.1"/>
</dbReference>
<proteinExistence type="predicted"/>
<reference evidence="4" key="1">
    <citation type="submission" date="2017-10" db="EMBL/GenBank/DDBJ databases">
        <title>Completed PacBio SMRT sequence of Methylosinus trichosporium OB3b reveals presence of a third large plasmid.</title>
        <authorList>
            <person name="Charles T.C."/>
            <person name="Lynch M.D.J."/>
            <person name="Heil J.R."/>
            <person name="Cheng J."/>
        </authorList>
    </citation>
    <scope>NUCLEOTIDE SEQUENCE [LARGE SCALE GENOMIC DNA]</scope>
    <source>
        <strain evidence="4">OB3b</strain>
    </source>
</reference>
<evidence type="ECO:0000313" key="4">
    <source>
        <dbReference type="Proteomes" id="UP000230709"/>
    </source>
</evidence>
<dbReference type="SUPFAM" id="SSF50199">
    <property type="entry name" value="Staphylococcal nuclease"/>
    <property type="match status" value="1"/>
</dbReference>
<organism evidence="3 4">
    <name type="scientific">Methylosinus trichosporium (strain ATCC 35070 / NCIMB 11131 / UNIQEM 75 / OB3b)</name>
    <dbReference type="NCBI Taxonomy" id="595536"/>
    <lineage>
        <taxon>Bacteria</taxon>
        <taxon>Pseudomonadati</taxon>
        <taxon>Pseudomonadota</taxon>
        <taxon>Alphaproteobacteria</taxon>
        <taxon>Hyphomicrobiales</taxon>
        <taxon>Methylocystaceae</taxon>
        <taxon>Methylosinus</taxon>
    </lineage>
</organism>
<feature type="chain" id="PRO_5013595107" evidence="1">
    <location>
        <begin position="23"/>
        <end position="262"/>
    </location>
</feature>